<reference evidence="1" key="1">
    <citation type="journal article" date="2014" name="Int. J. Syst. Evol. Microbiol.">
        <title>Complete genome sequence of Corynebacterium casei LMG S-19264T (=DSM 44701T), isolated from a smear-ripened cheese.</title>
        <authorList>
            <consortium name="US DOE Joint Genome Institute (JGI-PGF)"/>
            <person name="Walter F."/>
            <person name="Albersmeier A."/>
            <person name="Kalinowski J."/>
            <person name="Ruckert C."/>
        </authorList>
    </citation>
    <scope>NUCLEOTIDE SEQUENCE</scope>
    <source>
        <strain evidence="1">CGMCC 1.12987</strain>
    </source>
</reference>
<organism evidence="1 2">
    <name type="scientific">Paenibacillus abyssi</name>
    <dbReference type="NCBI Taxonomy" id="1340531"/>
    <lineage>
        <taxon>Bacteria</taxon>
        <taxon>Bacillati</taxon>
        <taxon>Bacillota</taxon>
        <taxon>Bacilli</taxon>
        <taxon>Bacillales</taxon>
        <taxon>Paenibacillaceae</taxon>
        <taxon>Paenibacillus</taxon>
    </lineage>
</organism>
<dbReference type="EMBL" id="BMGR01000009">
    <property type="protein sequence ID" value="GGG09539.1"/>
    <property type="molecule type" value="Genomic_DNA"/>
</dbReference>
<sequence length="96" mass="11170">MFEQLYDVSEQTNVHFVGFITDRARYDFSIVFTNQFFGKPLVICMQTGKSTLFCLEDLSNLDDLQQAFLLQDPKAAEELQSFLMSRLPSLDVRDQY</sequence>
<reference evidence="1" key="2">
    <citation type="submission" date="2020-09" db="EMBL/GenBank/DDBJ databases">
        <authorList>
            <person name="Sun Q."/>
            <person name="Zhou Y."/>
        </authorList>
    </citation>
    <scope>NUCLEOTIDE SEQUENCE</scope>
    <source>
        <strain evidence="1">CGMCC 1.12987</strain>
    </source>
</reference>
<keyword evidence="2" id="KW-1185">Reference proteome</keyword>
<dbReference type="Proteomes" id="UP000644756">
    <property type="component" value="Unassembled WGS sequence"/>
</dbReference>
<evidence type="ECO:0008006" key="3">
    <source>
        <dbReference type="Google" id="ProtNLM"/>
    </source>
</evidence>
<dbReference type="Pfam" id="PF11256">
    <property type="entry name" value="SAV0927-like"/>
    <property type="match status" value="1"/>
</dbReference>
<protein>
    <recommendedName>
        <fullName evidence="3">DUF3055 domain-containing protein</fullName>
    </recommendedName>
</protein>
<dbReference type="AlphaFoldDB" id="A0A917D273"/>
<evidence type="ECO:0000313" key="1">
    <source>
        <dbReference type="EMBL" id="GGG09539.1"/>
    </source>
</evidence>
<name>A0A917D273_9BACL</name>
<dbReference type="RefSeq" id="WP_188531688.1">
    <property type="nucleotide sequence ID" value="NZ_BMGR01000009.1"/>
</dbReference>
<comment type="caution">
    <text evidence="1">The sequence shown here is derived from an EMBL/GenBank/DDBJ whole genome shotgun (WGS) entry which is preliminary data.</text>
</comment>
<dbReference type="InterPro" id="IPR021415">
    <property type="entry name" value="SAV0927-like"/>
</dbReference>
<accession>A0A917D273</accession>
<gene>
    <name evidence="1" type="ORF">GCM10010916_27990</name>
</gene>
<evidence type="ECO:0000313" key="2">
    <source>
        <dbReference type="Proteomes" id="UP000644756"/>
    </source>
</evidence>
<proteinExistence type="predicted"/>